<protein>
    <recommendedName>
        <fullName evidence="2">Male-enhanced antigen 1</fullName>
    </recommendedName>
</protein>
<keyword evidence="4" id="KW-0597">Phosphoprotein</keyword>
<dbReference type="Proteomes" id="UP000786811">
    <property type="component" value="Unassembled WGS sequence"/>
</dbReference>
<reference evidence="7" key="1">
    <citation type="submission" date="2021-04" db="EMBL/GenBank/DDBJ databases">
        <authorList>
            <person name="Chebbi M.A.C M."/>
        </authorList>
    </citation>
    <scope>NUCLEOTIDE SEQUENCE</scope>
</reference>
<comment type="function">
    <text evidence="1">May play an important role in spermatogenesis and/or testis development.</text>
</comment>
<evidence type="ECO:0000313" key="8">
    <source>
        <dbReference type="Proteomes" id="UP000786811"/>
    </source>
</evidence>
<dbReference type="EMBL" id="CAJNRD030001122">
    <property type="protein sequence ID" value="CAG5100554.1"/>
    <property type="molecule type" value="Genomic_DNA"/>
</dbReference>
<dbReference type="PANTHER" id="PTHR17005">
    <property type="entry name" value="MALE-ENHANCED ANTIGEN-1"/>
    <property type="match status" value="1"/>
</dbReference>
<dbReference type="GO" id="GO:0030154">
    <property type="term" value="P:cell differentiation"/>
    <property type="evidence" value="ECO:0007669"/>
    <property type="project" value="UniProtKB-KW"/>
</dbReference>
<keyword evidence="6" id="KW-0744">Spermatogenesis</keyword>
<sequence length="159" mass="17860">MSPEPTHQPMNQDFIAENSSINRIAENHESDSDDDEIETAGYLPLSQVPTDSDLIIDHPDNDNEDDELISSIIDSNPQIAVPIPELQSQPTPETLHLWSSSANNNSNIDLDPVKINQVKSMMANFVLPETAIPEWASTVTEDMWKSQLVNRIKEIRKEL</sequence>
<dbReference type="GO" id="GO:0007283">
    <property type="term" value="P:spermatogenesis"/>
    <property type="evidence" value="ECO:0007669"/>
    <property type="project" value="UniProtKB-KW"/>
</dbReference>
<evidence type="ECO:0000313" key="7">
    <source>
        <dbReference type="EMBL" id="CAG5100554.1"/>
    </source>
</evidence>
<gene>
    <name evidence="7" type="ORF">HICCMSTLAB_LOCUS9627</name>
</gene>
<evidence type="ECO:0000256" key="5">
    <source>
        <dbReference type="ARBA" id="ARBA00022782"/>
    </source>
</evidence>
<evidence type="ECO:0000256" key="6">
    <source>
        <dbReference type="ARBA" id="ARBA00022871"/>
    </source>
</evidence>
<dbReference type="Pfam" id="PF06910">
    <property type="entry name" value="MEA1"/>
    <property type="match status" value="1"/>
</dbReference>
<proteinExistence type="predicted"/>
<evidence type="ECO:0000256" key="2">
    <source>
        <dbReference type="ARBA" id="ARBA00022245"/>
    </source>
</evidence>
<dbReference type="OrthoDB" id="5593200at2759"/>
<name>A0A8J2HIN0_COTCN</name>
<evidence type="ECO:0000256" key="4">
    <source>
        <dbReference type="ARBA" id="ARBA00022553"/>
    </source>
</evidence>
<keyword evidence="5" id="KW-0221">Differentiation</keyword>
<evidence type="ECO:0000256" key="1">
    <source>
        <dbReference type="ARBA" id="ARBA00002540"/>
    </source>
</evidence>
<organism evidence="7 8">
    <name type="scientific">Cotesia congregata</name>
    <name type="common">Parasitoid wasp</name>
    <name type="synonym">Apanteles congregatus</name>
    <dbReference type="NCBI Taxonomy" id="51543"/>
    <lineage>
        <taxon>Eukaryota</taxon>
        <taxon>Metazoa</taxon>
        <taxon>Ecdysozoa</taxon>
        <taxon>Arthropoda</taxon>
        <taxon>Hexapoda</taxon>
        <taxon>Insecta</taxon>
        <taxon>Pterygota</taxon>
        <taxon>Neoptera</taxon>
        <taxon>Endopterygota</taxon>
        <taxon>Hymenoptera</taxon>
        <taxon>Apocrita</taxon>
        <taxon>Ichneumonoidea</taxon>
        <taxon>Braconidae</taxon>
        <taxon>Microgastrinae</taxon>
        <taxon>Cotesia</taxon>
    </lineage>
</organism>
<keyword evidence="8" id="KW-1185">Reference proteome</keyword>
<dbReference type="InterPro" id="IPR009685">
    <property type="entry name" value="MEA1"/>
</dbReference>
<accession>A0A8J2HIN0</accession>
<keyword evidence="3" id="KW-0217">Developmental protein</keyword>
<evidence type="ECO:0000256" key="3">
    <source>
        <dbReference type="ARBA" id="ARBA00022473"/>
    </source>
</evidence>
<dbReference type="AlphaFoldDB" id="A0A8J2HIN0"/>
<comment type="caution">
    <text evidence="7">The sequence shown here is derived from an EMBL/GenBank/DDBJ whole genome shotgun (WGS) entry which is preliminary data.</text>
</comment>